<accession>A0AAJ4A4K6</accession>
<gene>
    <name evidence="3" type="ORF">FJR47_07525</name>
</gene>
<evidence type="ECO:0000256" key="2">
    <source>
        <dbReference type="SAM" id="MobiDB-lite"/>
    </source>
</evidence>
<evidence type="ECO:0000256" key="1">
    <source>
        <dbReference type="SAM" id="Coils"/>
    </source>
</evidence>
<keyword evidence="4" id="KW-1185">Reference proteome</keyword>
<dbReference type="AlphaFoldDB" id="A0AAJ4A4K6"/>
<dbReference type="EMBL" id="CP041166">
    <property type="protein sequence ID" value="QFR43767.1"/>
    <property type="molecule type" value="Genomic_DNA"/>
</dbReference>
<dbReference type="KEGG" id="suln:FJR47_07525"/>
<dbReference type="RefSeq" id="WP_152299828.1">
    <property type="nucleotide sequence ID" value="NZ_CP041166.1"/>
</dbReference>
<proteinExistence type="predicted"/>
<dbReference type="Proteomes" id="UP000326061">
    <property type="component" value="Chromosome"/>
</dbReference>
<reference evidence="4" key="1">
    <citation type="submission" date="2019-06" db="EMBL/GenBank/DDBJ databases">
        <title>Sulfurimonas gotlandica sp. nov., a chemoautotrophic and psychrotolerant epsilonproteobacterium isolated from a pelagic redoxcline, and an emended description of the genus Sulfurimonas.</title>
        <authorList>
            <person name="Wang S."/>
            <person name="Jiang L."/>
            <person name="Shao Z."/>
        </authorList>
    </citation>
    <scope>NUCLEOTIDE SEQUENCE [LARGE SCALE GENOMIC DNA]</scope>
    <source>
        <strain evidence="4">1-1N</strain>
    </source>
</reference>
<protein>
    <submittedName>
        <fullName evidence="3">Uncharacterized protein</fullName>
    </submittedName>
</protein>
<sequence>MLQTILNLLPVVSILLSLYVLQLLRKEEDANSLIEHNQQLIENYILKNADDIKKLAKELSEVKNNISDWKLKVISDIKDVENKVTDLYNRWDIVADDRINSIPQNSREWYDAKLIVEQPPVKVWKPKNLSQSKHGFINENAKYNNVEQDDDEINQDFSQLSDEDFENILDDDSDDKDSSGSTDHLQQQKPKRRRPPQKTV</sequence>
<evidence type="ECO:0000313" key="3">
    <source>
        <dbReference type="EMBL" id="QFR43767.1"/>
    </source>
</evidence>
<keyword evidence="1" id="KW-0175">Coiled coil</keyword>
<feature type="compositionally biased region" description="Basic residues" evidence="2">
    <location>
        <begin position="189"/>
        <end position="200"/>
    </location>
</feature>
<name>A0AAJ4A4K6_9BACT</name>
<feature type="region of interest" description="Disordered" evidence="2">
    <location>
        <begin position="153"/>
        <end position="200"/>
    </location>
</feature>
<feature type="coiled-coil region" evidence="1">
    <location>
        <begin position="23"/>
        <end position="72"/>
    </location>
</feature>
<feature type="compositionally biased region" description="Acidic residues" evidence="2">
    <location>
        <begin position="161"/>
        <end position="175"/>
    </location>
</feature>
<organism evidence="3 4">
    <name type="scientific">Sulfurimonas xiamenensis</name>
    <dbReference type="NCBI Taxonomy" id="2590021"/>
    <lineage>
        <taxon>Bacteria</taxon>
        <taxon>Pseudomonadati</taxon>
        <taxon>Campylobacterota</taxon>
        <taxon>Epsilonproteobacteria</taxon>
        <taxon>Campylobacterales</taxon>
        <taxon>Sulfurimonadaceae</taxon>
        <taxon>Sulfurimonas</taxon>
    </lineage>
</organism>
<evidence type="ECO:0000313" key="4">
    <source>
        <dbReference type="Proteomes" id="UP000326061"/>
    </source>
</evidence>